<dbReference type="CDD" id="cd00332">
    <property type="entry name" value="PAL-HAL"/>
    <property type="match status" value="1"/>
</dbReference>
<reference evidence="1 2" key="1">
    <citation type="submission" date="2020-10" db="EMBL/GenBank/DDBJ databases">
        <title>Connecting structure to function with the recovery of over 1000 high-quality activated sludge metagenome-assembled genomes encoding full-length rRNA genes using long-read sequencing.</title>
        <authorList>
            <person name="Singleton C.M."/>
            <person name="Petriglieri F."/>
            <person name="Kristensen J.M."/>
            <person name="Kirkegaard R.H."/>
            <person name="Michaelsen T.Y."/>
            <person name="Andersen M.H."/>
            <person name="Karst S.M."/>
            <person name="Dueholm M.S."/>
            <person name="Nielsen P.H."/>
            <person name="Albertsen M."/>
        </authorList>
    </citation>
    <scope>NUCLEOTIDE SEQUENCE [LARGE SCALE GENOMIC DNA]</scope>
    <source>
        <strain evidence="1">Ribe_18-Q3-R11-54_BAT3C.373</strain>
    </source>
</reference>
<proteinExistence type="predicted"/>
<gene>
    <name evidence="1" type="ORF">IPO85_03170</name>
</gene>
<dbReference type="Proteomes" id="UP000808349">
    <property type="component" value="Unassembled WGS sequence"/>
</dbReference>
<dbReference type="AlphaFoldDB" id="A0A9D7S618"/>
<dbReference type="InterPro" id="IPR024083">
    <property type="entry name" value="Fumarase/histidase_N"/>
</dbReference>
<dbReference type="EC" id="4.3.1.3" evidence="1"/>
<name>A0A9D7S618_9BACT</name>
<sequence>MKSIYVIEDKDLGFEALIHIWQNEPKIALSNALIEKVTLGRKHLEQILAKNEQAIYGINTGFGSLCNTVIPEKQLDLLQINLIRSHACGSSKLRSIRSSRLILLLKIISLSKGNSCVRIEIVQFLIWLYNENIIPCIPEMGSLGASGDLAPLAHMSLPIIGEGEVWYQGVITPTFELVLNHVITLPGLKAKEGLALLNGTQYSLSLLLESCFKAKMIYTQSNLIAALSMEAFNASTDFLNPELNQIRRQLGQIETAKSISEILKGSELYTRTRSTVQDPYSFRCIPQVHGASLDVILYCIDIINREINSVTDNPVLIEDRLILSGGNFHAQPLGFASDFLGIAIAELGNISERRIYQLISGSRELPEFLTNNPGLNSGYMIVQYAAAGYVSINKQFASPSSVDSIVTSKGQEDHVSMAANAGLKCEMIAKNVQFVMAMEWMTAVRAWSFRTNWKLNTLLNDKVVQYLEQVPLIEDDHIPSLQYDTTIEFLENKCSQV</sequence>
<dbReference type="Pfam" id="PF00221">
    <property type="entry name" value="Lyase_aromatic"/>
    <property type="match status" value="1"/>
</dbReference>
<dbReference type="SUPFAM" id="SSF48557">
    <property type="entry name" value="L-aspartase-like"/>
    <property type="match status" value="1"/>
</dbReference>
<dbReference type="PROSITE" id="PS00488">
    <property type="entry name" value="PAL_HISTIDASE"/>
    <property type="match status" value="1"/>
</dbReference>
<evidence type="ECO:0000313" key="2">
    <source>
        <dbReference type="Proteomes" id="UP000808349"/>
    </source>
</evidence>
<dbReference type="Gene3D" id="1.20.200.10">
    <property type="entry name" value="Fumarase/aspartase (Central domain)"/>
    <property type="match status" value="1"/>
</dbReference>
<accession>A0A9D7S618</accession>
<dbReference type="GO" id="GO:0004397">
    <property type="term" value="F:histidine ammonia-lyase activity"/>
    <property type="evidence" value="ECO:0007669"/>
    <property type="project" value="UniProtKB-EC"/>
</dbReference>
<dbReference type="Gene3D" id="1.10.275.10">
    <property type="entry name" value="Fumarase/aspartase (N-terminal domain)"/>
    <property type="match status" value="1"/>
</dbReference>
<dbReference type="InterPro" id="IPR022313">
    <property type="entry name" value="Phe/His_NH3-lyase_AS"/>
</dbReference>
<keyword evidence="1" id="KW-0456">Lyase</keyword>
<comment type="caution">
    <text evidence="1">The sequence shown here is derived from an EMBL/GenBank/DDBJ whole genome shotgun (WGS) entry which is preliminary data.</text>
</comment>
<evidence type="ECO:0000313" key="1">
    <source>
        <dbReference type="EMBL" id="MBK9716522.1"/>
    </source>
</evidence>
<dbReference type="PANTHER" id="PTHR10362">
    <property type="entry name" value="HISTIDINE AMMONIA-LYASE"/>
    <property type="match status" value="1"/>
</dbReference>
<dbReference type="InterPro" id="IPR001106">
    <property type="entry name" value="Aromatic_Lyase"/>
</dbReference>
<protein>
    <submittedName>
        <fullName evidence="1">Histidine ammonia-lyase</fullName>
        <ecNumber evidence="1">4.3.1.3</ecNumber>
    </submittedName>
</protein>
<organism evidence="1 2">
    <name type="scientific">Candidatus Defluviibacterium haderslevense</name>
    <dbReference type="NCBI Taxonomy" id="2981993"/>
    <lineage>
        <taxon>Bacteria</taxon>
        <taxon>Pseudomonadati</taxon>
        <taxon>Bacteroidota</taxon>
        <taxon>Saprospiria</taxon>
        <taxon>Saprospirales</taxon>
        <taxon>Saprospiraceae</taxon>
        <taxon>Candidatus Defluviibacterium</taxon>
    </lineage>
</organism>
<dbReference type="NCBIfam" id="NF006871">
    <property type="entry name" value="PRK09367.1"/>
    <property type="match status" value="1"/>
</dbReference>
<dbReference type="InterPro" id="IPR008948">
    <property type="entry name" value="L-Aspartase-like"/>
</dbReference>
<dbReference type="EMBL" id="JADKFW010000004">
    <property type="protein sequence ID" value="MBK9716522.1"/>
    <property type="molecule type" value="Genomic_DNA"/>
</dbReference>